<comment type="caution">
    <text evidence="3">The sequence shown here is derived from an EMBL/GenBank/DDBJ whole genome shotgun (WGS) entry which is preliminary data.</text>
</comment>
<evidence type="ECO:0000256" key="2">
    <source>
        <dbReference type="SAM" id="Phobius"/>
    </source>
</evidence>
<feature type="region of interest" description="Disordered" evidence="1">
    <location>
        <begin position="1"/>
        <end position="22"/>
    </location>
</feature>
<dbReference type="Proteomes" id="UP001172155">
    <property type="component" value="Unassembled WGS sequence"/>
</dbReference>
<keyword evidence="2" id="KW-0472">Membrane</keyword>
<gene>
    <name evidence="3" type="ORF">B0T18DRAFT_431167</name>
</gene>
<name>A0AA40ERB2_9PEZI</name>
<proteinExistence type="predicted"/>
<evidence type="ECO:0000313" key="3">
    <source>
        <dbReference type="EMBL" id="KAK0744007.1"/>
    </source>
</evidence>
<evidence type="ECO:0000256" key="1">
    <source>
        <dbReference type="SAM" id="MobiDB-lite"/>
    </source>
</evidence>
<accession>A0AA40ERB2</accession>
<reference evidence="3" key="1">
    <citation type="submission" date="2023-06" db="EMBL/GenBank/DDBJ databases">
        <title>Genome-scale phylogeny and comparative genomics of the fungal order Sordariales.</title>
        <authorList>
            <consortium name="Lawrence Berkeley National Laboratory"/>
            <person name="Hensen N."/>
            <person name="Bonometti L."/>
            <person name="Westerberg I."/>
            <person name="Brannstrom I.O."/>
            <person name="Guillou S."/>
            <person name="Cros-Aarteil S."/>
            <person name="Calhoun S."/>
            <person name="Haridas S."/>
            <person name="Kuo A."/>
            <person name="Mondo S."/>
            <person name="Pangilinan J."/>
            <person name="Riley R."/>
            <person name="LaButti K."/>
            <person name="Andreopoulos B."/>
            <person name="Lipzen A."/>
            <person name="Chen C."/>
            <person name="Yanf M."/>
            <person name="Daum C."/>
            <person name="Ng V."/>
            <person name="Clum A."/>
            <person name="Steindorff A."/>
            <person name="Ohm R."/>
            <person name="Martin F."/>
            <person name="Silar P."/>
            <person name="Natvig D."/>
            <person name="Lalanne C."/>
            <person name="Gautier V."/>
            <person name="Ament-velasquez S.L."/>
            <person name="Kruys A."/>
            <person name="Hutchinson M.I."/>
            <person name="Powell A.J."/>
            <person name="Barry K."/>
            <person name="Miller A.N."/>
            <person name="Grigoriev I.V."/>
            <person name="Debuchy R."/>
            <person name="Gladieux P."/>
            <person name="Thoren M.H."/>
            <person name="Johannesson H."/>
        </authorList>
    </citation>
    <scope>NUCLEOTIDE SEQUENCE</scope>
    <source>
        <strain evidence="3">SMH3187-1</strain>
    </source>
</reference>
<keyword evidence="2" id="KW-0812">Transmembrane</keyword>
<feature type="transmembrane region" description="Helical" evidence="2">
    <location>
        <begin position="183"/>
        <end position="207"/>
    </location>
</feature>
<evidence type="ECO:0008006" key="5">
    <source>
        <dbReference type="Google" id="ProtNLM"/>
    </source>
</evidence>
<dbReference type="AlphaFoldDB" id="A0AA40ERB2"/>
<evidence type="ECO:0000313" key="4">
    <source>
        <dbReference type="Proteomes" id="UP001172155"/>
    </source>
</evidence>
<organism evidence="3 4">
    <name type="scientific">Schizothecium vesticola</name>
    <dbReference type="NCBI Taxonomy" id="314040"/>
    <lineage>
        <taxon>Eukaryota</taxon>
        <taxon>Fungi</taxon>
        <taxon>Dikarya</taxon>
        <taxon>Ascomycota</taxon>
        <taxon>Pezizomycotina</taxon>
        <taxon>Sordariomycetes</taxon>
        <taxon>Sordariomycetidae</taxon>
        <taxon>Sordariales</taxon>
        <taxon>Schizotheciaceae</taxon>
        <taxon>Schizothecium</taxon>
    </lineage>
</organism>
<sequence length="274" mass="28908">MGSHHDHGLSPKARPSLDDEQRPMGVLWATPSVPLEIKTASGSSSFSITAAPTPGQVQARQVNNPAVTIIFLSSALASATSNMVVMSQQMSSSILRLQSSLSAVASSASSAILSVQTSAAKELAAAEVSAADAIASAEESAASRVSEIMSRAGLPTTSVTDVSSQKNTYQVVRNQETSLSVTMVAVAIVASVVGSTFFSILGFYLFVFRRRKRQQKKHEEKHKEDELDVNAALDRAIVSYIAKESPGLMSPATQKMGQAMMMDDMDAAHSEATG</sequence>
<keyword evidence="4" id="KW-1185">Reference proteome</keyword>
<keyword evidence="2" id="KW-1133">Transmembrane helix</keyword>
<dbReference type="EMBL" id="JAUKUD010000005">
    <property type="protein sequence ID" value="KAK0744007.1"/>
    <property type="molecule type" value="Genomic_DNA"/>
</dbReference>
<protein>
    <recommendedName>
        <fullName evidence="5">Transmembrane protein</fullName>
    </recommendedName>
</protein>